<reference evidence="12" key="1">
    <citation type="journal article" date="2022" name="Nat. Microbiol.">
        <title>Unique mobile elements and scalable gene flow at the prokaryote-eukaryote boundary revealed by circularized Asgard archaea genomes.</title>
        <authorList>
            <person name="Wu F."/>
            <person name="Speth D.R."/>
            <person name="Philosof A."/>
            <person name="Cremiere A."/>
            <person name="Narayanan A."/>
            <person name="Barco R.A."/>
            <person name="Connon S.A."/>
            <person name="Amend J.P."/>
            <person name="Antoshechkin I.A."/>
            <person name="Orphan V.J."/>
        </authorList>
    </citation>
    <scope>NUCLEOTIDE SEQUENCE</scope>
    <source>
        <strain evidence="12">PM71</strain>
    </source>
</reference>
<dbReference type="GO" id="GO:0004519">
    <property type="term" value="F:endonuclease activity"/>
    <property type="evidence" value="ECO:0007669"/>
    <property type="project" value="UniProtKB-KW"/>
</dbReference>
<evidence type="ECO:0000256" key="3">
    <source>
        <dbReference type="ARBA" id="ARBA00022485"/>
    </source>
</evidence>
<dbReference type="PROSITE" id="PS00764">
    <property type="entry name" value="ENDONUCLEASE_III_1"/>
    <property type="match status" value="1"/>
</dbReference>
<evidence type="ECO:0000259" key="11">
    <source>
        <dbReference type="SMART" id="SM00478"/>
    </source>
</evidence>
<dbReference type="CDD" id="cd00056">
    <property type="entry name" value="ENDO3c"/>
    <property type="match status" value="1"/>
</dbReference>
<dbReference type="InterPro" id="IPR003265">
    <property type="entry name" value="HhH-GPD_domain"/>
</dbReference>
<dbReference type="InterPro" id="IPR023170">
    <property type="entry name" value="HhH_base_excis_C"/>
</dbReference>
<dbReference type="GO" id="GO:0140097">
    <property type="term" value="F:catalytic activity, acting on DNA"/>
    <property type="evidence" value="ECO:0007669"/>
    <property type="project" value="UniProtKB-ARBA"/>
</dbReference>
<dbReference type="Gene3D" id="1.10.1670.10">
    <property type="entry name" value="Helix-hairpin-Helix base-excision DNA repair enzymes (C-terminal)"/>
    <property type="match status" value="1"/>
</dbReference>
<dbReference type="Pfam" id="PF00730">
    <property type="entry name" value="HhH-GPD"/>
    <property type="match status" value="1"/>
</dbReference>
<name>A0A9Y1BJ69_9ARCH</name>
<keyword evidence="10" id="KW-0326">Glycosidase</keyword>
<keyword evidence="6" id="KW-0378">Hydrolase</keyword>
<dbReference type="PANTHER" id="PTHR10359:SF19">
    <property type="entry name" value="DNA REPAIR GLYCOSYLASE MJ1434-RELATED"/>
    <property type="match status" value="1"/>
</dbReference>
<evidence type="ECO:0000256" key="6">
    <source>
        <dbReference type="ARBA" id="ARBA00022801"/>
    </source>
</evidence>
<keyword evidence="12" id="KW-0255">Endonuclease</keyword>
<dbReference type="GO" id="GO:0006284">
    <property type="term" value="P:base-excision repair"/>
    <property type="evidence" value="ECO:0007669"/>
    <property type="project" value="InterPro"/>
</dbReference>
<dbReference type="PANTHER" id="PTHR10359">
    <property type="entry name" value="A/G-SPECIFIC ADENINE GLYCOSYLASE/ENDONUCLEASE III"/>
    <property type="match status" value="1"/>
</dbReference>
<organism evidence="12">
    <name type="scientific">Candidatus Heimdallarchaeum aukensis</name>
    <dbReference type="NCBI Taxonomy" id="2876573"/>
    <lineage>
        <taxon>Archaea</taxon>
        <taxon>Promethearchaeati</taxon>
        <taxon>Candidatus Heimdallarchaeota</taxon>
        <taxon>Candidatus Heimdallarchaeia (ex Rinke et al. 2021) (nom. nud.)</taxon>
        <taxon>Candidatus Heimdallarchaeales</taxon>
        <taxon>Candidatus Heimdallarchaeaceae</taxon>
        <taxon>Candidatus Heimdallarchaeum</taxon>
    </lineage>
</organism>
<keyword evidence="5" id="KW-0227">DNA damage</keyword>
<gene>
    <name evidence="12" type="ORF">K9W45_09280</name>
</gene>
<dbReference type="AlphaFoldDB" id="A0A9Y1BJ69"/>
<keyword evidence="8" id="KW-0411">Iron-sulfur</keyword>
<evidence type="ECO:0000256" key="7">
    <source>
        <dbReference type="ARBA" id="ARBA00023004"/>
    </source>
</evidence>
<dbReference type="InterPro" id="IPR011257">
    <property type="entry name" value="DNA_glycosylase"/>
</dbReference>
<sequence>MDLSEKLQFTYQKLLEFYGRQNWWPGEGIEIAIGAVLTQQTSWNNVEIALNNLRKANCLSIKCLQSIELSKLEELIRPSGYYRLKAIRLRNLINLLAEKTKPTREELLSVKGIGFETADSILNYLFEKPFFVVDAYTFRIFKRLGIYNKEKFDYNELQKLVSQNIPEDVELYKELHALLVKHAKETCSKKSPKCDKCPLNDICEKLVVY</sequence>
<keyword evidence="7" id="KW-0408">Iron</keyword>
<dbReference type="PIRSF" id="PIRSF001435">
    <property type="entry name" value="Nth"/>
    <property type="match status" value="1"/>
</dbReference>
<keyword evidence="4" id="KW-0479">Metal-binding</keyword>
<dbReference type="SUPFAM" id="SSF48150">
    <property type="entry name" value="DNA-glycosylase"/>
    <property type="match status" value="1"/>
</dbReference>
<evidence type="ECO:0000256" key="8">
    <source>
        <dbReference type="ARBA" id="ARBA00023014"/>
    </source>
</evidence>
<protein>
    <submittedName>
        <fullName evidence="12">Endonuclease</fullName>
    </submittedName>
</protein>
<keyword evidence="3" id="KW-0004">4Fe-4S</keyword>
<evidence type="ECO:0000256" key="9">
    <source>
        <dbReference type="ARBA" id="ARBA00023204"/>
    </source>
</evidence>
<evidence type="ECO:0000256" key="5">
    <source>
        <dbReference type="ARBA" id="ARBA00022763"/>
    </source>
</evidence>
<dbReference type="Proteomes" id="UP001201020">
    <property type="component" value="Chromosome"/>
</dbReference>
<dbReference type="InterPro" id="IPR004035">
    <property type="entry name" value="Endouclease-III_FeS-bd_BS"/>
</dbReference>
<dbReference type="GO" id="GO:0016798">
    <property type="term" value="F:hydrolase activity, acting on glycosyl bonds"/>
    <property type="evidence" value="ECO:0007669"/>
    <property type="project" value="UniProtKB-KW"/>
</dbReference>
<dbReference type="SMART" id="SM00525">
    <property type="entry name" value="FES"/>
    <property type="match status" value="1"/>
</dbReference>
<evidence type="ECO:0000256" key="1">
    <source>
        <dbReference type="ARBA" id="ARBA00001966"/>
    </source>
</evidence>
<dbReference type="GO" id="GO:0046872">
    <property type="term" value="F:metal ion binding"/>
    <property type="evidence" value="ECO:0007669"/>
    <property type="project" value="UniProtKB-KW"/>
</dbReference>
<proteinExistence type="inferred from homology"/>
<dbReference type="EMBL" id="CP084166">
    <property type="protein sequence ID" value="UJG40029.1"/>
    <property type="molecule type" value="Genomic_DNA"/>
</dbReference>
<evidence type="ECO:0000256" key="10">
    <source>
        <dbReference type="ARBA" id="ARBA00023295"/>
    </source>
</evidence>
<comment type="similarity">
    <text evidence="2">Belongs to the Nth/MutY family.</text>
</comment>
<evidence type="ECO:0000313" key="12">
    <source>
        <dbReference type="EMBL" id="UJG40029.1"/>
    </source>
</evidence>
<evidence type="ECO:0000256" key="4">
    <source>
        <dbReference type="ARBA" id="ARBA00022723"/>
    </source>
</evidence>
<evidence type="ECO:0000256" key="2">
    <source>
        <dbReference type="ARBA" id="ARBA00008343"/>
    </source>
</evidence>
<dbReference type="Gene3D" id="1.10.340.30">
    <property type="entry name" value="Hypothetical protein, domain 2"/>
    <property type="match status" value="1"/>
</dbReference>
<dbReference type="InterPro" id="IPR003651">
    <property type="entry name" value="Endonuclease3_FeS-loop_motif"/>
</dbReference>
<comment type="cofactor">
    <cofactor evidence="1">
        <name>[4Fe-4S] cluster</name>
        <dbReference type="ChEBI" id="CHEBI:49883"/>
    </cofactor>
</comment>
<feature type="domain" description="HhH-GPD" evidence="11">
    <location>
        <begin position="37"/>
        <end position="185"/>
    </location>
</feature>
<dbReference type="GO" id="GO:0051539">
    <property type="term" value="F:4 iron, 4 sulfur cluster binding"/>
    <property type="evidence" value="ECO:0007669"/>
    <property type="project" value="UniProtKB-KW"/>
</dbReference>
<accession>A0A9Y1BJ69</accession>
<keyword evidence="12" id="KW-0540">Nuclease</keyword>
<keyword evidence="9" id="KW-0234">DNA repair</keyword>
<dbReference type="SMART" id="SM00478">
    <property type="entry name" value="ENDO3c"/>
    <property type="match status" value="1"/>
</dbReference>